<dbReference type="Proteomes" id="UP000198848">
    <property type="component" value="Unassembled WGS sequence"/>
</dbReference>
<keyword evidence="1" id="KW-0472">Membrane</keyword>
<evidence type="ECO:0000256" key="1">
    <source>
        <dbReference type="SAM" id="Phobius"/>
    </source>
</evidence>
<evidence type="ECO:0000313" key="2">
    <source>
        <dbReference type="EMBL" id="SDR29881.1"/>
    </source>
</evidence>
<name>A0A1H1HWR0_NATTX</name>
<proteinExistence type="predicted"/>
<keyword evidence="1" id="KW-0812">Transmembrane</keyword>
<accession>A0A1H1HWR0</accession>
<sequence length="223" mass="24601">MVYTAFEVGHGVRQPSYVATNHPLYLARLYRQIIDSLLHFCKIQGANVERDSARFGKVVVAQYRALTDRSDRKTIRDCHLVFPMTSSRQAGTWLGLGLLSLGAYLPWVTSNPLATRHEIRPRPVGLDPGFEIWGVLLLSLVGLTSLGLLLGVPRTNTGVFRGIVGGTALILPIWFLIEWGITGYFIAGSGVYVTAVGGFMIIAIEFGRMNKFNSPDLLSYSGW</sequence>
<keyword evidence="3" id="KW-1185">Reference proteome</keyword>
<dbReference type="EMBL" id="FNLC01000003">
    <property type="protein sequence ID" value="SDR29881.1"/>
    <property type="molecule type" value="Genomic_DNA"/>
</dbReference>
<feature type="transmembrane region" description="Helical" evidence="1">
    <location>
        <begin position="183"/>
        <end position="204"/>
    </location>
</feature>
<organism evidence="2 3">
    <name type="scientific">Natronobacterium texcoconense</name>
    <dbReference type="NCBI Taxonomy" id="1095778"/>
    <lineage>
        <taxon>Archaea</taxon>
        <taxon>Methanobacteriati</taxon>
        <taxon>Methanobacteriota</taxon>
        <taxon>Stenosarchaea group</taxon>
        <taxon>Halobacteria</taxon>
        <taxon>Halobacteriales</taxon>
        <taxon>Natrialbaceae</taxon>
        <taxon>Natronobacterium</taxon>
    </lineage>
</organism>
<evidence type="ECO:0000313" key="3">
    <source>
        <dbReference type="Proteomes" id="UP000198848"/>
    </source>
</evidence>
<gene>
    <name evidence="2" type="ORF">SAMN04489842_3113</name>
</gene>
<feature type="transmembrane region" description="Helical" evidence="1">
    <location>
        <begin position="90"/>
        <end position="110"/>
    </location>
</feature>
<dbReference type="AlphaFoldDB" id="A0A1H1HWR0"/>
<feature type="transmembrane region" description="Helical" evidence="1">
    <location>
        <begin position="130"/>
        <end position="152"/>
    </location>
</feature>
<keyword evidence="1" id="KW-1133">Transmembrane helix</keyword>
<protein>
    <submittedName>
        <fullName evidence="2">Uncharacterized protein</fullName>
    </submittedName>
</protein>
<reference evidence="3" key="1">
    <citation type="submission" date="2016-10" db="EMBL/GenBank/DDBJ databases">
        <authorList>
            <person name="Varghese N."/>
            <person name="Submissions S."/>
        </authorList>
    </citation>
    <scope>NUCLEOTIDE SEQUENCE [LARGE SCALE GENOMIC DNA]</scope>
    <source>
        <strain evidence="3">DSM 24767</strain>
    </source>
</reference>
<feature type="transmembrane region" description="Helical" evidence="1">
    <location>
        <begin position="159"/>
        <end position="177"/>
    </location>
</feature>